<protein>
    <submittedName>
        <fullName evidence="6">Uncharacterized protein</fullName>
    </submittedName>
</protein>
<dbReference type="InterPro" id="IPR052021">
    <property type="entry name" value="Type-I_RS_S_subunit"/>
</dbReference>
<keyword evidence="3" id="KW-0238">DNA-binding</keyword>
<dbReference type="AlphaFoldDB" id="A0A1S7LM51"/>
<evidence type="ECO:0000313" key="6">
    <source>
        <dbReference type="EMBL" id="CRH07214.1"/>
    </source>
</evidence>
<dbReference type="GO" id="GO:0009307">
    <property type="term" value="P:DNA restriction-modification system"/>
    <property type="evidence" value="ECO:0007669"/>
    <property type="project" value="UniProtKB-KW"/>
</dbReference>
<sequence length="402" mass="45223">MNTSLPKIDITPSQRKTVLALLERYIPNTETWVYGSRVTWRSSPKSDLDMVVFSVPDQKHRVADLKEAFEESSLPFRVDLFIWDEVPEQFRKQIEGQRIILQESKAKNEDGLVIPIFVPKPLEQKAIAHILGSLDDKIELNRRMNETLEAMAQALFKSWFVDFDPVIDNALAAGHEIPKALKARAATRQALSDDRKPLPEEIRQLFPSSFEFNEEMGWVPEGWEVNGLNQIIELAYGKSLSAKVRVPGNIPVYGSGGISGCHDKALVEGPGIVVGRKGTVGSVHWIEGDFFPIDTVFYVKLKKDIPLFWVYRFLLLMDIKSLGADSAVPGVNRNAVLAQPFVFPEKSVLDEYSRNIGPQSQKRDHLAQENNALESLRGTLLPKLLSGEIRIPDAEKLVEEVL</sequence>
<evidence type="ECO:0000256" key="1">
    <source>
        <dbReference type="ARBA" id="ARBA00010923"/>
    </source>
</evidence>
<feature type="domain" description="Polymerase beta nucleotidyltransferase" evidence="5">
    <location>
        <begin position="31"/>
        <end position="103"/>
    </location>
</feature>
<dbReference type="SUPFAM" id="SSF81301">
    <property type="entry name" value="Nucleotidyltransferase"/>
    <property type="match status" value="1"/>
</dbReference>
<keyword evidence="2" id="KW-0680">Restriction system</keyword>
<evidence type="ECO:0000259" key="4">
    <source>
        <dbReference type="Pfam" id="PF01420"/>
    </source>
</evidence>
<dbReference type="InterPro" id="IPR044946">
    <property type="entry name" value="Restrct_endonuc_typeI_TRD_sf"/>
</dbReference>
<dbReference type="PANTHER" id="PTHR30408">
    <property type="entry name" value="TYPE-1 RESTRICTION ENZYME ECOKI SPECIFICITY PROTEIN"/>
    <property type="match status" value="1"/>
</dbReference>
<comment type="similarity">
    <text evidence="1">Belongs to the type-I restriction system S methylase family.</text>
</comment>
<dbReference type="Pfam" id="PF18765">
    <property type="entry name" value="Polbeta"/>
    <property type="match status" value="1"/>
</dbReference>
<dbReference type="Gene3D" id="3.90.220.20">
    <property type="entry name" value="DNA methylase specificity domains"/>
    <property type="match status" value="1"/>
</dbReference>
<dbReference type="InterPro" id="IPR000055">
    <property type="entry name" value="Restrct_endonuc_typeI_TRD"/>
</dbReference>
<name>A0A1S7LM51_MAGMO</name>
<evidence type="ECO:0000259" key="5">
    <source>
        <dbReference type="Pfam" id="PF18765"/>
    </source>
</evidence>
<dbReference type="SUPFAM" id="SSF116734">
    <property type="entry name" value="DNA methylase specificity domain"/>
    <property type="match status" value="2"/>
</dbReference>
<dbReference type="CDD" id="cd05403">
    <property type="entry name" value="NT_KNTase_like"/>
    <property type="match status" value="1"/>
</dbReference>
<feature type="domain" description="Type I restriction modification DNA specificity" evidence="4">
    <location>
        <begin position="220"/>
        <end position="344"/>
    </location>
</feature>
<dbReference type="GO" id="GO:0003677">
    <property type="term" value="F:DNA binding"/>
    <property type="evidence" value="ECO:0007669"/>
    <property type="project" value="UniProtKB-KW"/>
</dbReference>
<dbReference type="Pfam" id="PF01420">
    <property type="entry name" value="Methylase_S"/>
    <property type="match status" value="1"/>
</dbReference>
<organism evidence="6">
    <name type="scientific">Magnetococcus massalia (strain MO-1)</name>
    <dbReference type="NCBI Taxonomy" id="451514"/>
    <lineage>
        <taxon>Bacteria</taxon>
        <taxon>Pseudomonadati</taxon>
        <taxon>Pseudomonadota</taxon>
        <taxon>Magnetococcia</taxon>
        <taxon>Magnetococcales</taxon>
        <taxon>Magnetococcaceae</taxon>
        <taxon>Magnetococcus</taxon>
    </lineage>
</organism>
<dbReference type="REBASE" id="192500">
    <property type="entry name" value="S.MbaMO1ORF3072P"/>
</dbReference>
<evidence type="ECO:0000256" key="2">
    <source>
        <dbReference type="ARBA" id="ARBA00022747"/>
    </source>
</evidence>
<dbReference type="EMBL" id="LO017727">
    <property type="protein sequence ID" value="CRH07214.1"/>
    <property type="molecule type" value="Genomic_DNA"/>
</dbReference>
<gene>
    <name evidence="6" type="ORF">MAGMO_3070</name>
</gene>
<dbReference type="CDD" id="cd17267">
    <property type="entry name" value="RMtype1_S_EcoAO83I-TRD1-CR1_like"/>
    <property type="match status" value="1"/>
</dbReference>
<accession>A0A1S7LM51</accession>
<dbReference type="InterPro" id="IPR043519">
    <property type="entry name" value="NT_sf"/>
</dbReference>
<dbReference type="PANTHER" id="PTHR30408:SF13">
    <property type="entry name" value="TYPE I RESTRICTION ENZYME HINDI SPECIFICITY SUBUNIT"/>
    <property type="match status" value="1"/>
</dbReference>
<evidence type="ECO:0000256" key="3">
    <source>
        <dbReference type="ARBA" id="ARBA00023125"/>
    </source>
</evidence>
<dbReference type="InterPro" id="IPR041633">
    <property type="entry name" value="Polbeta"/>
</dbReference>
<dbReference type="Gene3D" id="3.30.460.10">
    <property type="entry name" value="Beta Polymerase, domain 2"/>
    <property type="match status" value="1"/>
</dbReference>
<proteinExistence type="inferred from homology"/>
<reference evidence="6" key="1">
    <citation type="submission" date="2015-04" db="EMBL/GenBank/DDBJ databases">
        <authorList>
            <person name="Syromyatnikov M.Y."/>
            <person name="Popov V.N."/>
        </authorList>
    </citation>
    <scope>NUCLEOTIDE SEQUENCE</scope>
    <source>
        <strain evidence="6">MO-1</strain>
    </source>
</reference>